<dbReference type="EMBL" id="JBJURJ010000002">
    <property type="protein sequence ID" value="MFM9327513.1"/>
    <property type="molecule type" value="Genomic_DNA"/>
</dbReference>
<comment type="caution">
    <text evidence="1">The sequence shown here is derived from an EMBL/GenBank/DDBJ whole genome shotgun (WGS) entry which is preliminary data.</text>
</comment>
<reference evidence="1" key="1">
    <citation type="submission" date="2024-12" db="EMBL/GenBank/DDBJ databases">
        <authorList>
            <person name="Wu N."/>
        </authorList>
    </citation>
    <scope>NUCLEOTIDE SEQUENCE</scope>
    <source>
        <strain evidence="1">P15</strain>
    </source>
</reference>
<dbReference type="EC" id="2.7.8.-" evidence="1"/>
<sequence>MQKKHTANAITLSRIALLPFLPLASGNVMLFCILYLLCGATDMADGWIARKTGSHSPLGARLDSIADLCMFGAVFVWCWLRMGPDVRPFLPWVILTIAVRGLNLAVAAWKYRTFAILHTWGNKLTGALLFIAPFIIASGYYAFLWPACILSVLSACEELLLHLSSPRLDLNKRGFLFKDPSRT</sequence>
<name>A0ACC7NS79_9BACL</name>
<accession>A0ACC7NS79</accession>
<gene>
    <name evidence="1" type="ORF">ACI1P1_04280</name>
</gene>
<organism evidence="1 2">
    <name type="scientific">Paenibacillus mesotrionivorans</name>
    <dbReference type="NCBI Taxonomy" id="3160968"/>
    <lineage>
        <taxon>Bacteria</taxon>
        <taxon>Bacillati</taxon>
        <taxon>Bacillota</taxon>
        <taxon>Bacilli</taxon>
        <taxon>Bacillales</taxon>
        <taxon>Paenibacillaceae</taxon>
        <taxon>Paenibacillus</taxon>
    </lineage>
</organism>
<evidence type="ECO:0000313" key="1">
    <source>
        <dbReference type="EMBL" id="MFM9327513.1"/>
    </source>
</evidence>
<evidence type="ECO:0000313" key="2">
    <source>
        <dbReference type="Proteomes" id="UP001631969"/>
    </source>
</evidence>
<dbReference type="Proteomes" id="UP001631969">
    <property type="component" value="Unassembled WGS sequence"/>
</dbReference>
<keyword evidence="2" id="KW-1185">Reference proteome</keyword>
<keyword evidence="1" id="KW-0808">Transferase</keyword>
<protein>
    <submittedName>
        <fullName evidence="1">CDP-alcohol phosphatidyltransferase family protein</fullName>
        <ecNumber evidence="1">2.7.8.-</ecNumber>
    </submittedName>
</protein>
<proteinExistence type="predicted"/>